<organism evidence="8 9">
    <name type="scientific">Candidatus Methylobacter favarea</name>
    <dbReference type="NCBI Taxonomy" id="2707345"/>
    <lineage>
        <taxon>Bacteria</taxon>
        <taxon>Pseudomonadati</taxon>
        <taxon>Pseudomonadota</taxon>
        <taxon>Gammaproteobacteria</taxon>
        <taxon>Methylococcales</taxon>
        <taxon>Methylococcaceae</taxon>
        <taxon>Methylobacter</taxon>
    </lineage>
</organism>
<dbReference type="GO" id="GO:0030288">
    <property type="term" value="C:outer membrane-bounded periplasmic space"/>
    <property type="evidence" value="ECO:0007669"/>
    <property type="project" value="InterPro"/>
</dbReference>
<dbReference type="GO" id="GO:0046872">
    <property type="term" value="F:metal ion binding"/>
    <property type="evidence" value="ECO:0007669"/>
    <property type="project" value="UniProtKB-KW"/>
</dbReference>
<dbReference type="InterPro" id="IPR009045">
    <property type="entry name" value="Zn_M74/Hedgehog-like"/>
</dbReference>
<sequence length="597" mass="69127">MRCQVLFREEPFDFFREFDYQEYEQTASQCRCDSKPKSKEIEASFDKLAELTEESGSLDLNLKYPDFELSGGRTIDKLPTGPFGTLTISQPSQFRFTYVFTPDDLLWIARFIVGEAGGRNNLDNQAVIWAMFNRFAFFTHRYYKTFHNFIRAYSTPLQPILRSWGAAKRHMNKPDFVRTGGFYKPPYDNIPKGQLRNFLKLQQTVWEKLPSEARALAFQAVTGRIPNPIGNASEFGSTHVYFRDRYGRNPSDQEWLRFTQAYAQNKRWYWIGIVDGLNQKKNTFFIQARVANLANNTVRIIPQAGAVERESDRYELGEESTEWFDEYEDDCPDCPEVEEEFNLSVFPKPIVEALRDGKEKEAVKLAFQRGFSREDITDLVFFWRHSERRDTSGMGRPISKGDPQFKQLQKEWLDIRSRLVEPAISQQGGPNPEVNTLMPKDRPGFFCRKPDSRRWGLPETIIALTLIAQRWFFAHPKGPRIVISDISKRGGGDIDPHKSHKKGLDIDIGLMRNDNKESGTACSESHYSRTLTKELIDLIINNGILPVKTIGFCDRGISDPKLSRWSGHHNHLHVRFCLPTYYKALQQPIPKQPDYHC</sequence>
<evidence type="ECO:0000256" key="4">
    <source>
        <dbReference type="ARBA" id="ARBA00022764"/>
    </source>
</evidence>
<name>A0A8S0XHL9_9GAMM</name>
<dbReference type="GO" id="GO:0004252">
    <property type="term" value="F:serine-type endopeptidase activity"/>
    <property type="evidence" value="ECO:0007669"/>
    <property type="project" value="InterPro"/>
</dbReference>
<dbReference type="GO" id="GO:0006508">
    <property type="term" value="P:proteolysis"/>
    <property type="evidence" value="ECO:0007669"/>
    <property type="project" value="UniProtKB-KW"/>
</dbReference>
<evidence type="ECO:0008006" key="10">
    <source>
        <dbReference type="Google" id="ProtNLM"/>
    </source>
</evidence>
<keyword evidence="3" id="KW-0732">Signal</keyword>
<dbReference type="RefSeq" id="WP_174626763.1">
    <property type="nucleotide sequence ID" value="NZ_CADCXN010000084.1"/>
</dbReference>
<keyword evidence="9" id="KW-1185">Reference proteome</keyword>
<dbReference type="AlphaFoldDB" id="A0A8S0XHL9"/>
<gene>
    <name evidence="8" type="ORF">METHB2_530028</name>
</gene>
<evidence type="ECO:0000256" key="6">
    <source>
        <dbReference type="ARBA" id="ARBA00022833"/>
    </source>
</evidence>
<reference evidence="8 9" key="1">
    <citation type="submission" date="2020-02" db="EMBL/GenBank/DDBJ databases">
        <authorList>
            <person name="Hogendoorn C."/>
        </authorList>
    </citation>
    <scope>NUCLEOTIDE SEQUENCE [LARGE SCALE GENOMIC DNA]</scope>
    <source>
        <strain evidence="8">METHB21</strain>
    </source>
</reference>
<protein>
    <recommendedName>
        <fullName evidence="10">Penicillin-insensitive murein endopeptidase</fullName>
    </recommendedName>
</protein>
<keyword evidence="2" id="KW-0479">Metal-binding</keyword>
<evidence type="ECO:0000256" key="3">
    <source>
        <dbReference type="ARBA" id="ARBA00022729"/>
    </source>
</evidence>
<accession>A0A8S0XHL9</accession>
<evidence type="ECO:0000256" key="5">
    <source>
        <dbReference type="ARBA" id="ARBA00022801"/>
    </source>
</evidence>
<dbReference type="GO" id="GO:0008237">
    <property type="term" value="F:metallopeptidase activity"/>
    <property type="evidence" value="ECO:0007669"/>
    <property type="project" value="UniProtKB-KW"/>
</dbReference>
<dbReference type="Proteomes" id="UP000494216">
    <property type="component" value="Unassembled WGS sequence"/>
</dbReference>
<dbReference type="Gene3D" id="3.30.1380.10">
    <property type="match status" value="1"/>
</dbReference>
<dbReference type="InterPro" id="IPR005073">
    <property type="entry name" value="Peptidase_M74"/>
</dbReference>
<evidence type="ECO:0000256" key="2">
    <source>
        <dbReference type="ARBA" id="ARBA00022723"/>
    </source>
</evidence>
<dbReference type="EMBL" id="CADCXN010000084">
    <property type="protein sequence ID" value="CAA9891953.1"/>
    <property type="molecule type" value="Genomic_DNA"/>
</dbReference>
<dbReference type="SUPFAM" id="SSF55166">
    <property type="entry name" value="Hedgehog/DD-peptidase"/>
    <property type="match status" value="1"/>
</dbReference>
<evidence type="ECO:0000313" key="8">
    <source>
        <dbReference type="EMBL" id="CAA9891953.1"/>
    </source>
</evidence>
<keyword evidence="6" id="KW-0862">Zinc</keyword>
<proteinExistence type="predicted"/>
<comment type="caution">
    <text evidence="8">The sequence shown here is derived from an EMBL/GenBank/DDBJ whole genome shotgun (WGS) entry which is preliminary data.</text>
</comment>
<evidence type="ECO:0000256" key="7">
    <source>
        <dbReference type="ARBA" id="ARBA00023049"/>
    </source>
</evidence>
<keyword evidence="5" id="KW-0378">Hydrolase</keyword>
<evidence type="ECO:0000256" key="1">
    <source>
        <dbReference type="ARBA" id="ARBA00022670"/>
    </source>
</evidence>
<keyword evidence="4" id="KW-0574">Periplasm</keyword>
<keyword evidence="7" id="KW-0482">Metalloprotease</keyword>
<evidence type="ECO:0000313" key="9">
    <source>
        <dbReference type="Proteomes" id="UP000494216"/>
    </source>
</evidence>
<keyword evidence="1" id="KW-0645">Protease</keyword>
<dbReference type="Pfam" id="PF03411">
    <property type="entry name" value="Peptidase_M74"/>
    <property type="match status" value="1"/>
</dbReference>